<dbReference type="InterPro" id="IPR001647">
    <property type="entry name" value="HTH_TetR"/>
</dbReference>
<protein>
    <submittedName>
        <fullName evidence="7">AcrR family transcriptional regulator</fullName>
    </submittedName>
</protein>
<keyword evidence="4" id="KW-0804">Transcription</keyword>
<evidence type="ECO:0000256" key="1">
    <source>
        <dbReference type="ARBA" id="ARBA00022491"/>
    </source>
</evidence>
<dbReference type="RefSeq" id="WP_210000385.1">
    <property type="nucleotide sequence ID" value="NZ_BAAAJY010000001.1"/>
</dbReference>
<keyword evidence="1" id="KW-0678">Repressor</keyword>
<dbReference type="InterPro" id="IPR050109">
    <property type="entry name" value="HTH-type_TetR-like_transc_reg"/>
</dbReference>
<evidence type="ECO:0000256" key="2">
    <source>
        <dbReference type="ARBA" id="ARBA00023015"/>
    </source>
</evidence>
<dbReference type="Pfam" id="PF02909">
    <property type="entry name" value="TetR_C_1"/>
    <property type="match status" value="1"/>
</dbReference>
<feature type="domain" description="HTH tetR-type" evidence="6">
    <location>
        <begin position="2"/>
        <end position="62"/>
    </location>
</feature>
<sequence>MSMNRRKIAIAALELVGREGIEALTMKRLAEEVDRKPASLYNHIAGKQDLIEAMRGILSEHIEASYFESLGWRDALLAWARDYLKAFAQHPKIIAVMATTAISDPATLATYEKVVASLVRGGWRRGEAVAVMRAVEAYVLGSALDIVAPDTLLNRDSLPMELNELHANLDPQDAEIWSAQAAFDLGINALLDGLVVTLERNGARSLR</sequence>
<name>A0ABS4XH84_9MICC</name>
<gene>
    <name evidence="7" type="ORF">JOF47_003342</name>
</gene>
<reference evidence="7 8" key="1">
    <citation type="submission" date="2021-03" db="EMBL/GenBank/DDBJ databases">
        <title>Sequencing the genomes of 1000 actinobacteria strains.</title>
        <authorList>
            <person name="Klenk H.-P."/>
        </authorList>
    </citation>
    <scope>NUCLEOTIDE SEQUENCE [LARGE SCALE GENOMIC DNA]</scope>
    <source>
        <strain evidence="7 8">DSM 15797</strain>
    </source>
</reference>
<dbReference type="PANTHER" id="PTHR30055:SF151">
    <property type="entry name" value="TRANSCRIPTIONAL REGULATORY PROTEIN"/>
    <property type="match status" value="1"/>
</dbReference>
<keyword evidence="2" id="KW-0805">Transcription regulation</keyword>
<dbReference type="SUPFAM" id="SSF48498">
    <property type="entry name" value="Tetracyclin repressor-like, C-terminal domain"/>
    <property type="match status" value="1"/>
</dbReference>
<evidence type="ECO:0000259" key="6">
    <source>
        <dbReference type="PROSITE" id="PS50977"/>
    </source>
</evidence>
<dbReference type="EMBL" id="JAGIOF010000001">
    <property type="protein sequence ID" value="MBP2387831.1"/>
    <property type="molecule type" value="Genomic_DNA"/>
</dbReference>
<dbReference type="Gene3D" id="1.10.357.10">
    <property type="entry name" value="Tetracycline Repressor, domain 2"/>
    <property type="match status" value="1"/>
</dbReference>
<dbReference type="InterPro" id="IPR036271">
    <property type="entry name" value="Tet_transcr_reg_TetR-rel_C_sf"/>
</dbReference>
<evidence type="ECO:0000256" key="4">
    <source>
        <dbReference type="ARBA" id="ARBA00023163"/>
    </source>
</evidence>
<keyword evidence="8" id="KW-1185">Reference proteome</keyword>
<dbReference type="InterPro" id="IPR004111">
    <property type="entry name" value="Repressor_TetR_C"/>
</dbReference>
<evidence type="ECO:0000313" key="7">
    <source>
        <dbReference type="EMBL" id="MBP2387831.1"/>
    </source>
</evidence>
<dbReference type="InterPro" id="IPR003012">
    <property type="entry name" value="Tet_transcr_reg_TetR"/>
</dbReference>
<keyword evidence="3 5" id="KW-0238">DNA-binding</keyword>
<evidence type="ECO:0000313" key="8">
    <source>
        <dbReference type="Proteomes" id="UP001296993"/>
    </source>
</evidence>
<feature type="DNA-binding region" description="H-T-H motif" evidence="5">
    <location>
        <begin position="25"/>
        <end position="44"/>
    </location>
</feature>
<dbReference type="PROSITE" id="PS50977">
    <property type="entry name" value="HTH_TETR_2"/>
    <property type="match status" value="1"/>
</dbReference>
<dbReference type="PRINTS" id="PR00400">
    <property type="entry name" value="TETREPRESSOR"/>
</dbReference>
<accession>A0ABS4XH84</accession>
<dbReference type="Proteomes" id="UP001296993">
    <property type="component" value="Unassembled WGS sequence"/>
</dbReference>
<dbReference type="PANTHER" id="PTHR30055">
    <property type="entry name" value="HTH-TYPE TRANSCRIPTIONAL REGULATOR RUTR"/>
    <property type="match status" value="1"/>
</dbReference>
<organism evidence="7 8">
    <name type="scientific">Paeniglutamicibacter kerguelensis</name>
    <dbReference type="NCBI Taxonomy" id="254788"/>
    <lineage>
        <taxon>Bacteria</taxon>
        <taxon>Bacillati</taxon>
        <taxon>Actinomycetota</taxon>
        <taxon>Actinomycetes</taxon>
        <taxon>Micrococcales</taxon>
        <taxon>Micrococcaceae</taxon>
        <taxon>Paeniglutamicibacter</taxon>
    </lineage>
</organism>
<dbReference type="Pfam" id="PF00440">
    <property type="entry name" value="TetR_N"/>
    <property type="match status" value="1"/>
</dbReference>
<evidence type="ECO:0000256" key="3">
    <source>
        <dbReference type="ARBA" id="ARBA00023125"/>
    </source>
</evidence>
<dbReference type="SUPFAM" id="SSF46689">
    <property type="entry name" value="Homeodomain-like"/>
    <property type="match status" value="1"/>
</dbReference>
<evidence type="ECO:0000256" key="5">
    <source>
        <dbReference type="PROSITE-ProRule" id="PRU00335"/>
    </source>
</evidence>
<proteinExistence type="predicted"/>
<dbReference type="InterPro" id="IPR009057">
    <property type="entry name" value="Homeodomain-like_sf"/>
</dbReference>
<comment type="caution">
    <text evidence="7">The sequence shown here is derived from an EMBL/GenBank/DDBJ whole genome shotgun (WGS) entry which is preliminary data.</text>
</comment>